<feature type="domain" description="Integrin alpha second immunoglobulin-like" evidence="16">
    <location>
        <begin position="651"/>
        <end position="787"/>
    </location>
</feature>
<dbReference type="InterPro" id="IPR032695">
    <property type="entry name" value="Integrin_dom_sf"/>
</dbReference>
<evidence type="ECO:0000259" key="15">
    <source>
        <dbReference type="Pfam" id="PF08441"/>
    </source>
</evidence>
<comment type="subcellular location">
    <subcellularLocation>
        <location evidence="1 13">Membrane</location>
        <topology evidence="1 13">Single-pass type I membrane protein</topology>
    </subcellularLocation>
</comment>
<dbReference type="Gene3D" id="2.60.40.1460">
    <property type="entry name" value="Integrin domains. Chain A, domain 2"/>
    <property type="match status" value="1"/>
</dbReference>
<keyword evidence="6 13" id="KW-0130">Cell adhesion</keyword>
<evidence type="ECO:0000256" key="11">
    <source>
        <dbReference type="ARBA" id="ARBA00023180"/>
    </source>
</evidence>
<dbReference type="Pfam" id="PF20805">
    <property type="entry name" value="Integrin_A_Ig_2"/>
    <property type="match status" value="1"/>
</dbReference>
<keyword evidence="8 13" id="KW-0401">Integrin</keyword>
<evidence type="ECO:0000256" key="14">
    <source>
        <dbReference type="SAM" id="MobiDB-lite"/>
    </source>
</evidence>
<dbReference type="InterPro" id="IPR013519">
    <property type="entry name" value="Int_alpha_beta-p"/>
</dbReference>
<reference evidence="18" key="1">
    <citation type="submission" date="2020-08" db="EMBL/GenBank/DDBJ databases">
        <title>Multicomponent nature underlies the extraordinary mechanical properties of spider dragline silk.</title>
        <authorList>
            <person name="Kono N."/>
            <person name="Nakamura H."/>
            <person name="Mori M."/>
            <person name="Yoshida Y."/>
            <person name="Ohtoshi R."/>
            <person name="Malay A.D."/>
            <person name="Moran D.A.P."/>
            <person name="Tomita M."/>
            <person name="Numata K."/>
            <person name="Arakawa K."/>
        </authorList>
    </citation>
    <scope>NUCLEOTIDE SEQUENCE</scope>
</reference>
<evidence type="ECO:0000256" key="8">
    <source>
        <dbReference type="ARBA" id="ARBA00023037"/>
    </source>
</evidence>
<feature type="transmembrane region" description="Helical" evidence="13">
    <location>
        <begin position="1051"/>
        <end position="1077"/>
    </location>
</feature>
<dbReference type="OrthoDB" id="5573735at2759"/>
<dbReference type="Proteomes" id="UP000886998">
    <property type="component" value="Unassembled WGS sequence"/>
</dbReference>
<dbReference type="PRINTS" id="PR01185">
    <property type="entry name" value="INTEGRINA"/>
</dbReference>
<feature type="compositionally biased region" description="Basic and acidic residues" evidence="14">
    <location>
        <begin position="1086"/>
        <end position="1098"/>
    </location>
</feature>
<comment type="similarity">
    <text evidence="2 13">Belongs to the integrin alpha chain family.</text>
</comment>
<feature type="repeat" description="FG-GAP" evidence="12">
    <location>
        <begin position="387"/>
        <end position="442"/>
    </location>
</feature>
<dbReference type="InterPro" id="IPR000413">
    <property type="entry name" value="Integrin_alpha"/>
</dbReference>
<dbReference type="GO" id="GO:0033627">
    <property type="term" value="P:cell adhesion mediated by integrin"/>
    <property type="evidence" value="ECO:0007669"/>
    <property type="project" value="TreeGrafter"/>
</dbReference>
<evidence type="ECO:0000256" key="4">
    <source>
        <dbReference type="ARBA" id="ARBA00022729"/>
    </source>
</evidence>
<organism evidence="18 19">
    <name type="scientific">Trichonephila inaurata madagascariensis</name>
    <dbReference type="NCBI Taxonomy" id="2747483"/>
    <lineage>
        <taxon>Eukaryota</taxon>
        <taxon>Metazoa</taxon>
        <taxon>Ecdysozoa</taxon>
        <taxon>Arthropoda</taxon>
        <taxon>Chelicerata</taxon>
        <taxon>Arachnida</taxon>
        <taxon>Araneae</taxon>
        <taxon>Araneomorphae</taxon>
        <taxon>Entelegynae</taxon>
        <taxon>Araneoidea</taxon>
        <taxon>Nephilidae</taxon>
        <taxon>Trichonephila</taxon>
        <taxon>Trichonephila inaurata</taxon>
    </lineage>
</organism>
<dbReference type="GO" id="GO:0008305">
    <property type="term" value="C:integrin complex"/>
    <property type="evidence" value="ECO:0007669"/>
    <property type="project" value="InterPro"/>
</dbReference>
<gene>
    <name evidence="18" type="primary">ITGA4</name>
    <name evidence="18" type="ORF">TNIN_101791</name>
</gene>
<dbReference type="PANTHER" id="PTHR23220">
    <property type="entry name" value="INTEGRIN ALPHA"/>
    <property type="match status" value="1"/>
</dbReference>
<feature type="repeat" description="FG-GAP" evidence="12">
    <location>
        <begin position="266"/>
        <end position="322"/>
    </location>
</feature>
<evidence type="ECO:0000256" key="13">
    <source>
        <dbReference type="RuleBase" id="RU003762"/>
    </source>
</evidence>
<keyword evidence="5" id="KW-0677">Repeat</keyword>
<dbReference type="Pfam" id="PF01839">
    <property type="entry name" value="FG-GAP"/>
    <property type="match status" value="2"/>
</dbReference>
<feature type="compositionally biased region" description="Acidic residues" evidence="14">
    <location>
        <begin position="1099"/>
        <end position="1109"/>
    </location>
</feature>
<comment type="caution">
    <text evidence="13">Lacks conserved residue(s) required for the propagation of feature annotation.</text>
</comment>
<dbReference type="GO" id="GO:0007160">
    <property type="term" value="P:cell-matrix adhesion"/>
    <property type="evidence" value="ECO:0007669"/>
    <property type="project" value="TreeGrafter"/>
</dbReference>
<feature type="repeat" description="FG-GAP" evidence="12">
    <location>
        <begin position="49"/>
        <end position="112"/>
    </location>
</feature>
<evidence type="ECO:0000256" key="1">
    <source>
        <dbReference type="ARBA" id="ARBA00004479"/>
    </source>
</evidence>
<dbReference type="Gene3D" id="1.20.5.930">
    <property type="entry name" value="Bicelle-embedded integrin alpha(iib) transmembrane segment"/>
    <property type="match status" value="1"/>
</dbReference>
<dbReference type="Gene3D" id="2.60.40.1530">
    <property type="entry name" value="ntegrin, alpha v. Chain A, domain 4"/>
    <property type="match status" value="1"/>
</dbReference>
<dbReference type="GO" id="GO:0007157">
    <property type="term" value="P:heterophilic cell-cell adhesion via plasma membrane cell adhesion molecules"/>
    <property type="evidence" value="ECO:0007669"/>
    <property type="project" value="UniProtKB-ARBA"/>
</dbReference>
<dbReference type="GO" id="GO:0009897">
    <property type="term" value="C:external side of plasma membrane"/>
    <property type="evidence" value="ECO:0007669"/>
    <property type="project" value="TreeGrafter"/>
</dbReference>
<feature type="repeat" description="FG-GAP" evidence="12">
    <location>
        <begin position="446"/>
        <end position="508"/>
    </location>
</feature>
<dbReference type="SUPFAM" id="SSF69179">
    <property type="entry name" value="Integrin domains"/>
    <property type="match status" value="3"/>
</dbReference>
<dbReference type="PANTHER" id="PTHR23220:SF83">
    <property type="entry name" value="INTEGRIN ALPHA-PS3-RELATED"/>
    <property type="match status" value="1"/>
</dbReference>
<dbReference type="Gene3D" id="2.60.40.1510">
    <property type="entry name" value="ntegrin, alpha v. Chain A, domain 3"/>
    <property type="match status" value="1"/>
</dbReference>
<dbReference type="Pfam" id="PF08441">
    <property type="entry name" value="Integrin_A_Ig_1"/>
    <property type="match status" value="1"/>
</dbReference>
<accession>A0A8X6X3R4</accession>
<sequence>MGVRMEKWTFSPRVESAVFKMRNFLSSFWIVGLVFLNVFLSVNGYNVDTKFPVIFKSDPGNYFGFTVALHRNRDGPMALIGAPRANSSVLRDQLYQPGVLYRCEISRNQACQEMVLDKKGNTETERRNSEFSYYDKKDGMWLGVSLDVLYNSSRKDIVTCGHLWKNQLYKQHYLANGVCYVINGDLDPNNVSKLVPFVEKSKQAIIPPGIYKYAFGQMGTSATFSEDGKYLLLGAPGYYDWTGTVVSYTLEPEKEFQNYLKPAVPAPPGDQNVSPESYIGYSVTSGKFYDNDADYVAVGAPRDGGFHGRVYIYEAVQTTEKKLLVTQKKEGTQLGEYFGASVLGVNLNGDIYTDLLVGAPLYSSDSGVDEGKVYVFVSNGMGLQAFAELNGKNKLNSRFGTALANLGDLNQDGFNDVAIGAPYEDGGGVIYIYHGSRTGMNVQYVQRISAAEISTSLSGFGIHISRGFDIDQNDYPDILVGSYLSSNAVLLRTRPVIQLAPKITFSPKQINTNITNCNYQGRDVPCVNVTACLWYFGKHVPLQLEFQHNIFLEPTNQANLIQPRGFFFIGNKSTSVIRQKSKLDTGLNYCITDVLYVRPDIKDVITPIQVLYSYHLVPSTDSLNQFDKSFPVIDPLSSSNITSSVTFQTGCGTDDKCLSDLSVTAVLLGHADNTPFIIGEKTTLSIVIEVVNLGEPAYLSELLIYLPPELPSINQDICSSYTDQQNQRKNASLICDIGNPLLKDKKVKIQIKLDLTKIPTDKKELHIDFEAITASSEIKPKDNELKIPLRFKAIADISITGSPSHEQIPYDGKVEGRISVPITHTYFVMNHGPSPVQVIDILLYVPTSYEGKEGSVDFITFTNLEADSGKALTIPAKCNGTYLKIKPVLPDVKKNRDDIFRDDELIAQGENKSSSFFGLDYGLETHTPELSDDASVASRFRRSSEKKASRKRKDISINCETAKCMAIQCSASPFSDTRKFAKITISVLVNMSILNDVLDPWYQIEFITGGEVLIREDGSGVNPKHHHPDKTVVRTVIVSSALRESEEIAQWIIFVSIGVGILLLLIILILLIKFGFFRREQKEKMEKMKSKGELKDYEPCESTESEALN</sequence>
<dbReference type="InterPro" id="IPR048285">
    <property type="entry name" value="Integrin_alpha_Ig-like_2"/>
</dbReference>
<evidence type="ECO:0000256" key="3">
    <source>
        <dbReference type="ARBA" id="ARBA00022692"/>
    </source>
</evidence>
<dbReference type="InterPro" id="IPR028994">
    <property type="entry name" value="Integrin_alpha_N"/>
</dbReference>
<feature type="domain" description="Integrin alpha first immunoglubulin-like" evidence="15">
    <location>
        <begin position="493"/>
        <end position="649"/>
    </location>
</feature>
<dbReference type="PROSITE" id="PS51470">
    <property type="entry name" value="FG_GAP"/>
    <property type="match status" value="6"/>
</dbReference>
<comment type="caution">
    <text evidence="18">The sequence shown here is derived from an EMBL/GenBank/DDBJ whole genome shotgun (WGS) entry which is preliminary data.</text>
</comment>
<feature type="transmembrane region" description="Helical" evidence="13">
    <location>
        <begin position="21"/>
        <end position="40"/>
    </location>
</feature>
<evidence type="ECO:0000256" key="12">
    <source>
        <dbReference type="PROSITE-ProRule" id="PRU00803"/>
    </source>
</evidence>
<dbReference type="EMBL" id="BMAV01005411">
    <property type="protein sequence ID" value="GFY46462.1"/>
    <property type="molecule type" value="Genomic_DNA"/>
</dbReference>
<evidence type="ECO:0000256" key="5">
    <source>
        <dbReference type="ARBA" id="ARBA00022737"/>
    </source>
</evidence>
<keyword evidence="11" id="KW-0325">Glycoprotein</keyword>
<evidence type="ECO:0000259" key="17">
    <source>
        <dbReference type="Pfam" id="PF20806"/>
    </source>
</evidence>
<proteinExistence type="inferred from homology"/>
<dbReference type="SUPFAM" id="SSF69318">
    <property type="entry name" value="Integrin alpha N-terminal domain"/>
    <property type="match status" value="1"/>
</dbReference>
<evidence type="ECO:0000256" key="10">
    <source>
        <dbReference type="ARBA" id="ARBA00023170"/>
    </source>
</evidence>
<evidence type="ECO:0000313" key="19">
    <source>
        <dbReference type="Proteomes" id="UP000886998"/>
    </source>
</evidence>
<evidence type="ECO:0000256" key="2">
    <source>
        <dbReference type="ARBA" id="ARBA00008054"/>
    </source>
</evidence>
<feature type="repeat" description="FG-GAP" evidence="12">
    <location>
        <begin position="204"/>
        <end position="257"/>
    </location>
</feature>
<dbReference type="GO" id="GO:0005178">
    <property type="term" value="F:integrin binding"/>
    <property type="evidence" value="ECO:0007669"/>
    <property type="project" value="TreeGrafter"/>
</dbReference>
<evidence type="ECO:0000259" key="16">
    <source>
        <dbReference type="Pfam" id="PF20805"/>
    </source>
</evidence>
<dbReference type="GO" id="GO:0007229">
    <property type="term" value="P:integrin-mediated signaling pathway"/>
    <property type="evidence" value="ECO:0007669"/>
    <property type="project" value="UniProtKB-KW"/>
</dbReference>
<keyword evidence="19" id="KW-1185">Reference proteome</keyword>
<feature type="repeat" description="FG-GAP" evidence="12">
    <location>
        <begin position="324"/>
        <end position="385"/>
    </location>
</feature>
<keyword evidence="9 13" id="KW-0472">Membrane</keyword>
<keyword evidence="3 13" id="KW-0812">Transmembrane</keyword>
<evidence type="ECO:0000256" key="9">
    <source>
        <dbReference type="ARBA" id="ARBA00023136"/>
    </source>
</evidence>
<dbReference type="GO" id="GO:0048513">
    <property type="term" value="P:animal organ development"/>
    <property type="evidence" value="ECO:0007669"/>
    <property type="project" value="UniProtKB-ARBA"/>
</dbReference>
<dbReference type="SMART" id="SM00191">
    <property type="entry name" value="Int_alpha"/>
    <property type="match status" value="5"/>
</dbReference>
<keyword evidence="4" id="KW-0732">Signal</keyword>
<keyword evidence="10 13" id="KW-0675">Receptor</keyword>
<feature type="domain" description="Integrin alpha third immunoglobulin-like" evidence="17">
    <location>
        <begin position="818"/>
        <end position="1038"/>
    </location>
</feature>
<feature type="region of interest" description="Disordered" evidence="14">
    <location>
        <begin position="1086"/>
        <end position="1109"/>
    </location>
</feature>
<protein>
    <submittedName>
        <fullName evidence="18">Integrin alpha-4</fullName>
    </submittedName>
</protein>
<evidence type="ECO:0000313" key="18">
    <source>
        <dbReference type="EMBL" id="GFY46462.1"/>
    </source>
</evidence>
<dbReference type="InterPro" id="IPR013517">
    <property type="entry name" value="FG-GAP"/>
</dbReference>
<dbReference type="Pfam" id="PF20806">
    <property type="entry name" value="Integrin_A_Ig_3"/>
    <property type="match status" value="1"/>
</dbReference>
<dbReference type="Gene3D" id="2.130.10.130">
    <property type="entry name" value="Integrin alpha, N-terminal"/>
    <property type="match status" value="1"/>
</dbReference>
<evidence type="ECO:0000256" key="6">
    <source>
        <dbReference type="ARBA" id="ARBA00022889"/>
    </source>
</evidence>
<dbReference type="InterPro" id="IPR013649">
    <property type="entry name" value="Integrin_alpha_Ig-like_1"/>
</dbReference>
<dbReference type="AlphaFoldDB" id="A0A8X6X3R4"/>
<name>A0A8X6X3R4_9ARAC</name>
<evidence type="ECO:0000256" key="7">
    <source>
        <dbReference type="ARBA" id="ARBA00022989"/>
    </source>
</evidence>
<keyword evidence="7 13" id="KW-1133">Transmembrane helix</keyword>
<dbReference type="InterPro" id="IPR048286">
    <property type="entry name" value="Integrin_alpha_Ig-like_3"/>
</dbReference>